<dbReference type="Pfam" id="PF08220">
    <property type="entry name" value="HTH_DeoR"/>
    <property type="match status" value="1"/>
</dbReference>
<keyword evidence="3" id="KW-0804">Transcription</keyword>
<dbReference type="Pfam" id="PF00455">
    <property type="entry name" value="DeoRC"/>
    <property type="match status" value="1"/>
</dbReference>
<dbReference type="Proteomes" id="UP000198508">
    <property type="component" value="Unassembled WGS sequence"/>
</dbReference>
<dbReference type="PROSITE" id="PS00894">
    <property type="entry name" value="HTH_DEOR_1"/>
    <property type="match status" value="1"/>
</dbReference>
<dbReference type="InterPro" id="IPR014036">
    <property type="entry name" value="DeoR-like_C"/>
</dbReference>
<feature type="domain" description="HTH deoR-type" evidence="4">
    <location>
        <begin position="3"/>
        <end position="58"/>
    </location>
</feature>
<dbReference type="SUPFAM" id="SSF100950">
    <property type="entry name" value="NagB/RpiA/CoA transferase-like"/>
    <property type="match status" value="1"/>
</dbReference>
<dbReference type="Gene3D" id="3.40.50.1360">
    <property type="match status" value="1"/>
</dbReference>
<dbReference type="InterPro" id="IPR036388">
    <property type="entry name" value="WH-like_DNA-bd_sf"/>
</dbReference>
<dbReference type="InterPro" id="IPR050313">
    <property type="entry name" value="Carb_Metab_HTH_regulators"/>
</dbReference>
<accession>A0A1I0JI91</accession>
<sequence length="252" mass="27801">MFEEERKISILNKIQSDGKVSVSVLARKYNVSESTIRRDLTSLENSGFIKRTHGGAILQGAANKDYFYNEKKNFYLSEKKEMARVAASLVRPGSTIFLGTSTTTNLMAQRLTSANLTVVTNSLDVMNVLSQHSDYNLVIIGGNYIKSARTIEGMTSLEQISKLHFTQAFLGANGIDLEFGLSTSSDIEANSKSAVMKNSSEVYYLCEPAKFNRISAYKISDLNQVTGIITDASLDADIRATYSKLCRIISEV</sequence>
<dbReference type="InterPro" id="IPR036390">
    <property type="entry name" value="WH_DNA-bd_sf"/>
</dbReference>
<dbReference type="Gene3D" id="1.10.10.10">
    <property type="entry name" value="Winged helix-like DNA-binding domain superfamily/Winged helix DNA-binding domain"/>
    <property type="match status" value="1"/>
</dbReference>
<dbReference type="GeneID" id="93277672"/>
<protein>
    <submittedName>
        <fullName evidence="5">Transcriptional regulator, DeoR family</fullName>
    </submittedName>
</protein>
<dbReference type="RefSeq" id="WP_166434456.1">
    <property type="nucleotide sequence ID" value="NZ_FOIM01000030.1"/>
</dbReference>
<dbReference type="AlphaFoldDB" id="A0A1I0JI91"/>
<name>A0A1I0JI91_9FIRM</name>
<organism evidence="5 6">
    <name type="scientific">Enterocloster lavalensis</name>
    <dbReference type="NCBI Taxonomy" id="460384"/>
    <lineage>
        <taxon>Bacteria</taxon>
        <taxon>Bacillati</taxon>
        <taxon>Bacillota</taxon>
        <taxon>Clostridia</taxon>
        <taxon>Lachnospirales</taxon>
        <taxon>Lachnospiraceae</taxon>
        <taxon>Enterocloster</taxon>
    </lineage>
</organism>
<dbReference type="SMART" id="SM01134">
    <property type="entry name" value="DeoRC"/>
    <property type="match status" value="1"/>
</dbReference>
<evidence type="ECO:0000259" key="4">
    <source>
        <dbReference type="PROSITE" id="PS51000"/>
    </source>
</evidence>
<keyword evidence="2" id="KW-0238">DNA-binding</keyword>
<keyword evidence="6" id="KW-1185">Reference proteome</keyword>
<dbReference type="STRING" id="460384.SAMN05216313_13062"/>
<dbReference type="PANTHER" id="PTHR30363:SF44">
    <property type="entry name" value="AGA OPERON TRANSCRIPTIONAL REPRESSOR-RELATED"/>
    <property type="match status" value="1"/>
</dbReference>
<evidence type="ECO:0000256" key="3">
    <source>
        <dbReference type="ARBA" id="ARBA00023163"/>
    </source>
</evidence>
<gene>
    <name evidence="5" type="ORF">SAMN05216313_13062</name>
</gene>
<dbReference type="SUPFAM" id="SSF46785">
    <property type="entry name" value="Winged helix' DNA-binding domain"/>
    <property type="match status" value="1"/>
</dbReference>
<dbReference type="PROSITE" id="PS51000">
    <property type="entry name" value="HTH_DEOR_2"/>
    <property type="match status" value="1"/>
</dbReference>
<keyword evidence="1" id="KW-0805">Transcription regulation</keyword>
<dbReference type="PRINTS" id="PR00037">
    <property type="entry name" value="HTHLACR"/>
</dbReference>
<dbReference type="GO" id="GO:0003677">
    <property type="term" value="F:DNA binding"/>
    <property type="evidence" value="ECO:0007669"/>
    <property type="project" value="UniProtKB-KW"/>
</dbReference>
<dbReference type="EMBL" id="FOIM01000030">
    <property type="protein sequence ID" value="SEU09982.1"/>
    <property type="molecule type" value="Genomic_DNA"/>
</dbReference>
<proteinExistence type="predicted"/>
<evidence type="ECO:0000313" key="5">
    <source>
        <dbReference type="EMBL" id="SEU09982.1"/>
    </source>
</evidence>
<evidence type="ECO:0000256" key="2">
    <source>
        <dbReference type="ARBA" id="ARBA00023125"/>
    </source>
</evidence>
<evidence type="ECO:0000256" key="1">
    <source>
        <dbReference type="ARBA" id="ARBA00023015"/>
    </source>
</evidence>
<dbReference type="InterPro" id="IPR001034">
    <property type="entry name" value="DeoR_HTH"/>
</dbReference>
<reference evidence="6" key="1">
    <citation type="submission" date="2016-10" db="EMBL/GenBank/DDBJ databases">
        <authorList>
            <person name="Varghese N."/>
            <person name="Submissions S."/>
        </authorList>
    </citation>
    <scope>NUCLEOTIDE SEQUENCE [LARGE SCALE GENOMIC DNA]</scope>
    <source>
        <strain evidence="6">NLAE-zl-G277</strain>
    </source>
</reference>
<dbReference type="GO" id="GO:0003700">
    <property type="term" value="F:DNA-binding transcription factor activity"/>
    <property type="evidence" value="ECO:0007669"/>
    <property type="project" value="InterPro"/>
</dbReference>
<dbReference type="InterPro" id="IPR037171">
    <property type="entry name" value="NagB/RpiA_transferase-like"/>
</dbReference>
<evidence type="ECO:0000313" key="6">
    <source>
        <dbReference type="Proteomes" id="UP000198508"/>
    </source>
</evidence>
<dbReference type="SMART" id="SM00420">
    <property type="entry name" value="HTH_DEOR"/>
    <property type="match status" value="1"/>
</dbReference>
<dbReference type="InterPro" id="IPR018356">
    <property type="entry name" value="Tscrpt_reg_HTH_DeoR_CS"/>
</dbReference>
<dbReference type="PANTHER" id="PTHR30363">
    <property type="entry name" value="HTH-TYPE TRANSCRIPTIONAL REGULATOR SRLR-RELATED"/>
    <property type="match status" value="1"/>
</dbReference>